<protein>
    <submittedName>
        <fullName evidence="1">Uncharacterized protein</fullName>
    </submittedName>
</protein>
<proteinExistence type="predicted"/>
<dbReference type="AlphaFoldDB" id="A0A8J7QUV9"/>
<keyword evidence="2" id="KW-1185">Reference proteome</keyword>
<dbReference type="EMBL" id="JAFREP010000064">
    <property type="protein sequence ID" value="MBO1323408.1"/>
    <property type="molecule type" value="Genomic_DNA"/>
</dbReference>
<accession>A0A8J7QUV9</accession>
<comment type="caution">
    <text evidence="1">The sequence shown here is derived from an EMBL/GenBank/DDBJ whole genome shotgun (WGS) entry which is preliminary data.</text>
</comment>
<dbReference type="Proteomes" id="UP000664417">
    <property type="component" value="Unassembled WGS sequence"/>
</dbReference>
<reference evidence="1" key="1">
    <citation type="submission" date="2021-03" db="EMBL/GenBank/DDBJ databases">
        <authorList>
            <person name="Wang G."/>
        </authorList>
    </citation>
    <scope>NUCLEOTIDE SEQUENCE</scope>
    <source>
        <strain evidence="1">KCTC 12899</strain>
    </source>
</reference>
<dbReference type="RefSeq" id="WP_207863561.1">
    <property type="nucleotide sequence ID" value="NZ_JAFREP010000064.1"/>
</dbReference>
<gene>
    <name evidence="1" type="ORF">J3U88_33385</name>
</gene>
<evidence type="ECO:0000313" key="1">
    <source>
        <dbReference type="EMBL" id="MBO1323408.1"/>
    </source>
</evidence>
<evidence type="ECO:0000313" key="2">
    <source>
        <dbReference type="Proteomes" id="UP000664417"/>
    </source>
</evidence>
<sequence length="91" mass="10608">MTRTTETITIGKLGPSDLDTNEVLQMKGTYRLADVCRFLFIKPEQFRNQAKKCTESRRVMGIFYHQPENTYLVEMPVFSQWLADLWLGTDS</sequence>
<organism evidence="1 2">
    <name type="scientific">Acanthopleuribacter pedis</name>
    <dbReference type="NCBI Taxonomy" id="442870"/>
    <lineage>
        <taxon>Bacteria</taxon>
        <taxon>Pseudomonadati</taxon>
        <taxon>Acidobacteriota</taxon>
        <taxon>Holophagae</taxon>
        <taxon>Acanthopleuribacterales</taxon>
        <taxon>Acanthopleuribacteraceae</taxon>
        <taxon>Acanthopleuribacter</taxon>
    </lineage>
</organism>
<name>A0A8J7QUV9_9BACT</name>